<feature type="region of interest" description="Disordered" evidence="1">
    <location>
        <begin position="42"/>
        <end position="67"/>
    </location>
</feature>
<feature type="signal peptide" evidence="2">
    <location>
        <begin position="1"/>
        <end position="17"/>
    </location>
</feature>
<dbReference type="Proteomes" id="UP000215453">
    <property type="component" value="Chromosome 10"/>
</dbReference>
<sequence length="251" mass="27656">MRFPLLLTTLLSALTSARILVSDSAAKHDSTSAGDEEHLYTTVPPSAILKPRPKSTSQTSTDPLGQPAAHVHKAANFVRAEYHMLEFHDQPVKENTYYIAYVVRFETAARGMIVFQWKTYDEKFVVDDDIPARLMFQSNNVLALDVKTDPSNVNKGTEAWKGKIALGKTYHFGIIVNTSQKHGYFQMYVDGHDVTGRIKGNYLPGGTKGAASPKVGLYGAEEGVQDSYVYDVVVGTRMKDIQEVAGIPGGW</sequence>
<evidence type="ECO:0000256" key="2">
    <source>
        <dbReference type="SAM" id="SignalP"/>
    </source>
</evidence>
<protein>
    <submittedName>
        <fullName evidence="3">Uncharacterized protein</fullName>
    </submittedName>
</protein>
<evidence type="ECO:0000256" key="1">
    <source>
        <dbReference type="SAM" id="MobiDB-lite"/>
    </source>
</evidence>
<dbReference type="EMBL" id="LT882685">
    <property type="protein sequence ID" value="SMY28626.1"/>
    <property type="molecule type" value="Genomic_DNA"/>
</dbReference>
<keyword evidence="2" id="KW-0732">Signal</keyword>
<dbReference type="AlphaFoldDB" id="A0A1Y6LW60"/>
<reference evidence="3 4" key="1">
    <citation type="submission" date="2016-10" db="EMBL/GenBank/DDBJ databases">
        <authorList>
            <person name="Varghese N."/>
        </authorList>
    </citation>
    <scope>NUCLEOTIDE SEQUENCE [LARGE SCALE GENOMIC DNA]</scope>
</reference>
<dbReference type="Gene3D" id="2.60.120.200">
    <property type="match status" value="1"/>
</dbReference>
<organism evidence="3 4">
    <name type="scientific">Zymoseptoria tritici ST99CH_1A5</name>
    <dbReference type="NCBI Taxonomy" id="1276529"/>
    <lineage>
        <taxon>Eukaryota</taxon>
        <taxon>Fungi</taxon>
        <taxon>Dikarya</taxon>
        <taxon>Ascomycota</taxon>
        <taxon>Pezizomycotina</taxon>
        <taxon>Dothideomycetes</taxon>
        <taxon>Dothideomycetidae</taxon>
        <taxon>Mycosphaerellales</taxon>
        <taxon>Mycosphaerellaceae</taxon>
        <taxon>Zymoseptoria</taxon>
    </lineage>
</organism>
<gene>
    <name evidence="3" type="ORF">ZT1A5_G10071</name>
</gene>
<proteinExistence type="predicted"/>
<feature type="compositionally biased region" description="Polar residues" evidence="1">
    <location>
        <begin position="54"/>
        <end position="63"/>
    </location>
</feature>
<accession>A0A1Y6LW60</accession>
<evidence type="ECO:0000313" key="4">
    <source>
        <dbReference type="Proteomes" id="UP000215453"/>
    </source>
</evidence>
<name>A0A1Y6LW60_ZYMTR</name>
<feature type="chain" id="PRO_5012802983" evidence="2">
    <location>
        <begin position="18"/>
        <end position="251"/>
    </location>
</feature>
<evidence type="ECO:0000313" key="3">
    <source>
        <dbReference type="EMBL" id="SMY28626.1"/>
    </source>
</evidence>